<dbReference type="InterPro" id="IPR013751">
    <property type="entry name" value="ACP_syn_III_N"/>
</dbReference>
<dbReference type="AlphaFoldDB" id="A0A7V8NNP4"/>
<gene>
    <name evidence="5" type="ORF">HRJ53_05740</name>
</gene>
<dbReference type="PANTHER" id="PTHR34069:SF2">
    <property type="entry name" value="BETA-KETOACYL-[ACYL-CARRIER-PROTEIN] SYNTHASE III"/>
    <property type="match status" value="1"/>
</dbReference>
<dbReference type="Proteomes" id="UP000567293">
    <property type="component" value="Unassembled WGS sequence"/>
</dbReference>
<evidence type="ECO:0000259" key="4">
    <source>
        <dbReference type="Pfam" id="PF08545"/>
    </source>
</evidence>
<dbReference type="SUPFAM" id="SSF53901">
    <property type="entry name" value="Thiolase-like"/>
    <property type="match status" value="1"/>
</dbReference>
<dbReference type="GO" id="GO:0006633">
    <property type="term" value="P:fatty acid biosynthetic process"/>
    <property type="evidence" value="ECO:0007669"/>
    <property type="project" value="InterPro"/>
</dbReference>
<feature type="domain" description="Beta-ketoacyl-[acyl-carrier-protein] synthase III C-terminal" evidence="3">
    <location>
        <begin position="250"/>
        <end position="338"/>
    </location>
</feature>
<dbReference type="EMBL" id="JACDQQ010000561">
    <property type="protein sequence ID" value="MBA0084477.1"/>
    <property type="molecule type" value="Genomic_DNA"/>
</dbReference>
<feature type="domain" description="Beta-ketoacyl-[acyl-carrier-protein] synthase III N-terminal" evidence="4">
    <location>
        <begin position="122"/>
        <end position="189"/>
    </location>
</feature>
<dbReference type="Pfam" id="PF08545">
    <property type="entry name" value="ACP_syn_III"/>
    <property type="match status" value="1"/>
</dbReference>
<dbReference type="Gene3D" id="3.40.47.10">
    <property type="match status" value="1"/>
</dbReference>
<keyword evidence="6" id="KW-1185">Reference proteome</keyword>
<reference evidence="5" key="1">
    <citation type="submission" date="2020-06" db="EMBL/GenBank/DDBJ databases">
        <title>Legume-microbial interactions unlock mineral nutrients during tropical forest succession.</title>
        <authorList>
            <person name="Epihov D.Z."/>
        </authorList>
    </citation>
    <scope>NUCLEOTIDE SEQUENCE [LARGE SCALE GENOMIC DNA]</scope>
    <source>
        <strain evidence="5">Pan2503</strain>
    </source>
</reference>
<keyword evidence="2" id="KW-0012">Acyltransferase</keyword>
<dbReference type="GO" id="GO:0004315">
    <property type="term" value="F:3-oxoacyl-[acyl-carrier-protein] synthase activity"/>
    <property type="evidence" value="ECO:0007669"/>
    <property type="project" value="InterPro"/>
</dbReference>
<keyword evidence="1" id="KW-0808">Transferase</keyword>
<dbReference type="Pfam" id="PF08541">
    <property type="entry name" value="ACP_syn_III_C"/>
    <property type="match status" value="1"/>
</dbReference>
<organism evidence="5 6">
    <name type="scientific">Candidatus Acidiferrum panamense</name>
    <dbReference type="NCBI Taxonomy" id="2741543"/>
    <lineage>
        <taxon>Bacteria</taxon>
        <taxon>Pseudomonadati</taxon>
        <taxon>Acidobacteriota</taxon>
        <taxon>Terriglobia</taxon>
        <taxon>Candidatus Acidiferrales</taxon>
        <taxon>Candidatus Acidiferrum</taxon>
    </lineage>
</organism>
<name>A0A7V8NNP4_9BACT</name>
<sequence>MKAKTASGWETEWKKRAPALVVSSGFLTGSRIVPSEEVDRAFAMPIGKLRKRAGIESLAYASESENELTLGAGSLDEALRGASCGAQELDWIIATSETHHDYPALAAQLHSRLVARENCGALDVGGACLGLLNALAVAQSLVGSGAAKTVVVVTADVHSRVLTAGRVVGEFGGLFGDGASAFLLRREEDVPDGPGYRLGDFLFGCAGQYAAAIRVAPKRDGGLDVKFDGEAVSRAAITRMEKVIAAVEARSGICRKSVGSFATHQPNPRLVALLAKHCGVSPGTFPPICRTSGNLGSSMCGAALHAALQNATNRESRERKPIFLVSLGPGLLFGGTWLTPA</sequence>
<evidence type="ECO:0000256" key="2">
    <source>
        <dbReference type="ARBA" id="ARBA00023315"/>
    </source>
</evidence>
<dbReference type="InterPro" id="IPR013747">
    <property type="entry name" value="ACP_syn_III_C"/>
</dbReference>
<proteinExistence type="predicted"/>
<evidence type="ECO:0000313" key="6">
    <source>
        <dbReference type="Proteomes" id="UP000567293"/>
    </source>
</evidence>
<dbReference type="PANTHER" id="PTHR34069">
    <property type="entry name" value="3-OXOACYL-[ACYL-CARRIER-PROTEIN] SYNTHASE 3"/>
    <property type="match status" value="1"/>
</dbReference>
<evidence type="ECO:0000256" key="1">
    <source>
        <dbReference type="ARBA" id="ARBA00022679"/>
    </source>
</evidence>
<evidence type="ECO:0000313" key="5">
    <source>
        <dbReference type="EMBL" id="MBA0084477.1"/>
    </source>
</evidence>
<comment type="caution">
    <text evidence="5">The sequence shown here is derived from an EMBL/GenBank/DDBJ whole genome shotgun (WGS) entry which is preliminary data.</text>
</comment>
<protein>
    <submittedName>
        <fullName evidence="5">Uncharacterized protein</fullName>
    </submittedName>
</protein>
<dbReference type="GO" id="GO:0044550">
    <property type="term" value="P:secondary metabolite biosynthetic process"/>
    <property type="evidence" value="ECO:0007669"/>
    <property type="project" value="TreeGrafter"/>
</dbReference>
<evidence type="ECO:0000259" key="3">
    <source>
        <dbReference type="Pfam" id="PF08541"/>
    </source>
</evidence>
<accession>A0A7V8NNP4</accession>
<dbReference type="InterPro" id="IPR016039">
    <property type="entry name" value="Thiolase-like"/>
</dbReference>